<dbReference type="InterPro" id="IPR003115">
    <property type="entry name" value="ParB_N"/>
</dbReference>
<dbReference type="SUPFAM" id="SSF110849">
    <property type="entry name" value="ParB/Sulfiredoxin"/>
    <property type="match status" value="1"/>
</dbReference>
<dbReference type="InterPro" id="IPR036086">
    <property type="entry name" value="ParB/Sulfiredoxin_sf"/>
</dbReference>
<reference evidence="3" key="1">
    <citation type="journal article" date="2019" name="Int. J. Syst. Evol. Microbiol.">
        <title>The Global Catalogue of Microorganisms (GCM) 10K type strain sequencing project: providing services to taxonomists for standard genome sequencing and annotation.</title>
        <authorList>
            <consortium name="The Broad Institute Genomics Platform"/>
            <consortium name="The Broad Institute Genome Sequencing Center for Infectious Disease"/>
            <person name="Wu L."/>
            <person name="Ma J."/>
        </authorList>
    </citation>
    <scope>NUCLEOTIDE SEQUENCE [LARGE SCALE GENOMIC DNA]</scope>
    <source>
        <strain evidence="3">CGMCC 4.7192</strain>
    </source>
</reference>
<dbReference type="Proteomes" id="UP001597294">
    <property type="component" value="Unassembled WGS sequence"/>
</dbReference>
<keyword evidence="3" id="KW-1185">Reference proteome</keyword>
<feature type="domain" description="ParB-like N-terminal" evidence="1">
    <location>
        <begin position="2"/>
        <end position="75"/>
    </location>
</feature>
<organism evidence="2 3">
    <name type="scientific">Kiloniella antarctica</name>
    <dbReference type="NCBI Taxonomy" id="1550907"/>
    <lineage>
        <taxon>Bacteria</taxon>
        <taxon>Pseudomonadati</taxon>
        <taxon>Pseudomonadota</taxon>
        <taxon>Alphaproteobacteria</taxon>
        <taxon>Rhodospirillales</taxon>
        <taxon>Kiloniellaceae</taxon>
        <taxon>Kiloniella</taxon>
    </lineage>
</organism>
<dbReference type="EMBL" id="JBHUII010000001">
    <property type="protein sequence ID" value="MFD2204852.1"/>
    <property type="molecule type" value="Genomic_DNA"/>
</dbReference>
<gene>
    <name evidence="2" type="ORF">ACFSKO_04495</name>
</gene>
<accession>A0ABW5BFH4</accession>
<evidence type="ECO:0000313" key="2">
    <source>
        <dbReference type="EMBL" id="MFD2204852.1"/>
    </source>
</evidence>
<protein>
    <submittedName>
        <fullName evidence="2">ParB N-terminal domain-containing protein</fullName>
    </submittedName>
</protein>
<dbReference type="Gene3D" id="3.90.1530.10">
    <property type="entry name" value="Conserved hypothetical protein from pyrococcus furiosus pfu- 392566-001, ParB domain"/>
    <property type="match status" value="1"/>
</dbReference>
<name>A0ABW5BFH4_9PROT</name>
<dbReference type="Pfam" id="PF02195">
    <property type="entry name" value="ParB_N"/>
    <property type="match status" value="1"/>
</dbReference>
<sequence length="79" mass="9224">MHILKIEDIYVPTERRKELDPTKVDQVAEEIISEAEERPISVRKGKERYVLLRGIHRLEAHKALGETTIKGYIMNALQR</sequence>
<evidence type="ECO:0000259" key="1">
    <source>
        <dbReference type="Pfam" id="PF02195"/>
    </source>
</evidence>
<dbReference type="RefSeq" id="WP_380249438.1">
    <property type="nucleotide sequence ID" value="NZ_JBHUII010000001.1"/>
</dbReference>
<evidence type="ECO:0000313" key="3">
    <source>
        <dbReference type="Proteomes" id="UP001597294"/>
    </source>
</evidence>
<proteinExistence type="predicted"/>
<comment type="caution">
    <text evidence="2">The sequence shown here is derived from an EMBL/GenBank/DDBJ whole genome shotgun (WGS) entry which is preliminary data.</text>
</comment>